<dbReference type="EMBL" id="JACXVP010000006">
    <property type="protein sequence ID" value="KAG5601618.1"/>
    <property type="molecule type" value="Genomic_DNA"/>
</dbReference>
<feature type="region of interest" description="Disordered" evidence="1">
    <location>
        <begin position="23"/>
        <end position="50"/>
    </location>
</feature>
<accession>A0A9J5YME9</accession>
<protein>
    <submittedName>
        <fullName evidence="2">Uncharacterized protein</fullName>
    </submittedName>
</protein>
<name>A0A9J5YME9_SOLCO</name>
<sequence>MGLSFSLVLRISWEKGKWRRKLPIKKGNPVPKASHVSGVQQKAASQEGKGQKRTISLVSIGKLTVC</sequence>
<evidence type="ECO:0000313" key="2">
    <source>
        <dbReference type="EMBL" id="KAG5601618.1"/>
    </source>
</evidence>
<evidence type="ECO:0000313" key="3">
    <source>
        <dbReference type="Proteomes" id="UP000824120"/>
    </source>
</evidence>
<keyword evidence="3" id="KW-1185">Reference proteome</keyword>
<evidence type="ECO:0000256" key="1">
    <source>
        <dbReference type="SAM" id="MobiDB-lite"/>
    </source>
</evidence>
<gene>
    <name evidence="2" type="ORF">H5410_032988</name>
</gene>
<proteinExistence type="predicted"/>
<dbReference type="Proteomes" id="UP000824120">
    <property type="component" value="Chromosome 6"/>
</dbReference>
<organism evidence="2 3">
    <name type="scientific">Solanum commersonii</name>
    <name type="common">Commerson's wild potato</name>
    <name type="synonym">Commerson's nightshade</name>
    <dbReference type="NCBI Taxonomy" id="4109"/>
    <lineage>
        <taxon>Eukaryota</taxon>
        <taxon>Viridiplantae</taxon>
        <taxon>Streptophyta</taxon>
        <taxon>Embryophyta</taxon>
        <taxon>Tracheophyta</taxon>
        <taxon>Spermatophyta</taxon>
        <taxon>Magnoliopsida</taxon>
        <taxon>eudicotyledons</taxon>
        <taxon>Gunneridae</taxon>
        <taxon>Pentapetalae</taxon>
        <taxon>asterids</taxon>
        <taxon>lamiids</taxon>
        <taxon>Solanales</taxon>
        <taxon>Solanaceae</taxon>
        <taxon>Solanoideae</taxon>
        <taxon>Solaneae</taxon>
        <taxon>Solanum</taxon>
    </lineage>
</organism>
<comment type="caution">
    <text evidence="2">The sequence shown here is derived from an EMBL/GenBank/DDBJ whole genome shotgun (WGS) entry which is preliminary data.</text>
</comment>
<dbReference type="AlphaFoldDB" id="A0A9J5YME9"/>
<reference evidence="2 3" key="1">
    <citation type="submission" date="2020-09" db="EMBL/GenBank/DDBJ databases">
        <title>De no assembly of potato wild relative species, Solanum commersonii.</title>
        <authorList>
            <person name="Cho K."/>
        </authorList>
    </citation>
    <scope>NUCLEOTIDE SEQUENCE [LARGE SCALE GENOMIC DNA]</scope>
    <source>
        <strain evidence="2">LZ3.2</strain>
        <tissue evidence="2">Leaf</tissue>
    </source>
</reference>